<keyword evidence="3" id="KW-1185">Reference proteome</keyword>
<sequence length="321" mass="36040">MSQASSPRYYPESPVMSNHSSTTSPPDLESVNSRNASPEYVSSDSSDDDMDLETHYQSLPSWTMEEAQRHPVRLEFPGPVLPDEDGRDRLHTVSAVEIEDITSQDHQAGARGLPRTPKDHRLPLSLPFRRLLTSATGVVLIVLAWQRDPHLTYSGIFHYLQVLLSEPYEPPIPGAIPIPCVHAMPSRYRFTVVPNDNTYVAPRSPMNPLSFYRIASQFALSTNRQQLLSPTTRRPFCVRDCFRVFRTVFYEVAGSSDPTIVSLARGPWQDLVSKVEQLTGYSFLDAHAYSAFLINGYPELDPIQLGLLGGDSWLKEHENGN</sequence>
<feature type="compositionally biased region" description="Polar residues" evidence="1">
    <location>
        <begin position="15"/>
        <end position="36"/>
    </location>
</feature>
<evidence type="ECO:0000313" key="3">
    <source>
        <dbReference type="Proteomes" id="UP001465976"/>
    </source>
</evidence>
<organism evidence="2 3">
    <name type="scientific">Marasmius crinis-equi</name>
    <dbReference type="NCBI Taxonomy" id="585013"/>
    <lineage>
        <taxon>Eukaryota</taxon>
        <taxon>Fungi</taxon>
        <taxon>Dikarya</taxon>
        <taxon>Basidiomycota</taxon>
        <taxon>Agaricomycotina</taxon>
        <taxon>Agaricomycetes</taxon>
        <taxon>Agaricomycetidae</taxon>
        <taxon>Agaricales</taxon>
        <taxon>Marasmiineae</taxon>
        <taxon>Marasmiaceae</taxon>
        <taxon>Marasmius</taxon>
    </lineage>
</organism>
<evidence type="ECO:0000313" key="2">
    <source>
        <dbReference type="EMBL" id="KAL0568905.1"/>
    </source>
</evidence>
<dbReference type="Proteomes" id="UP001465976">
    <property type="component" value="Unassembled WGS sequence"/>
</dbReference>
<feature type="region of interest" description="Disordered" evidence="1">
    <location>
        <begin position="1"/>
        <end position="52"/>
    </location>
</feature>
<reference evidence="2 3" key="1">
    <citation type="submission" date="2024-02" db="EMBL/GenBank/DDBJ databases">
        <title>A draft genome for the cacao thread blight pathogen Marasmius crinis-equi.</title>
        <authorList>
            <person name="Cohen S.P."/>
            <person name="Baruah I.K."/>
            <person name="Amoako-Attah I."/>
            <person name="Bukari Y."/>
            <person name="Meinhardt L.W."/>
            <person name="Bailey B.A."/>
        </authorList>
    </citation>
    <scope>NUCLEOTIDE SEQUENCE [LARGE SCALE GENOMIC DNA]</scope>
    <source>
        <strain evidence="2 3">GH-76</strain>
    </source>
</reference>
<evidence type="ECO:0000256" key="1">
    <source>
        <dbReference type="SAM" id="MobiDB-lite"/>
    </source>
</evidence>
<proteinExistence type="predicted"/>
<comment type="caution">
    <text evidence="2">The sequence shown here is derived from an EMBL/GenBank/DDBJ whole genome shotgun (WGS) entry which is preliminary data.</text>
</comment>
<dbReference type="EMBL" id="JBAHYK010001234">
    <property type="protein sequence ID" value="KAL0568905.1"/>
    <property type="molecule type" value="Genomic_DNA"/>
</dbReference>
<name>A0ABR3F149_9AGAR</name>
<gene>
    <name evidence="2" type="ORF">V5O48_013061</name>
</gene>
<protein>
    <submittedName>
        <fullName evidence="2">Uncharacterized protein</fullName>
    </submittedName>
</protein>
<accession>A0ABR3F149</accession>